<feature type="transmembrane region" description="Helical" evidence="7">
    <location>
        <begin position="221"/>
        <end position="244"/>
    </location>
</feature>
<accession>A0ABS5CMU4</accession>
<evidence type="ECO:0000256" key="1">
    <source>
        <dbReference type="ARBA" id="ARBA00004651"/>
    </source>
</evidence>
<dbReference type="Pfam" id="PF00528">
    <property type="entry name" value="BPD_transp_1"/>
    <property type="match status" value="1"/>
</dbReference>
<evidence type="ECO:0000256" key="2">
    <source>
        <dbReference type="ARBA" id="ARBA00022448"/>
    </source>
</evidence>
<evidence type="ECO:0000256" key="5">
    <source>
        <dbReference type="ARBA" id="ARBA00022989"/>
    </source>
</evidence>
<comment type="caution">
    <text evidence="9">The sequence shown here is derived from an EMBL/GenBank/DDBJ whole genome shotgun (WGS) entry which is preliminary data.</text>
</comment>
<evidence type="ECO:0000256" key="3">
    <source>
        <dbReference type="ARBA" id="ARBA00022475"/>
    </source>
</evidence>
<dbReference type="Gene3D" id="1.10.3720.10">
    <property type="entry name" value="MetI-like"/>
    <property type="match status" value="1"/>
</dbReference>
<gene>
    <name evidence="9" type="ORF">I8J30_31125</name>
</gene>
<dbReference type="InterPro" id="IPR035906">
    <property type="entry name" value="MetI-like_sf"/>
</dbReference>
<keyword evidence="5 7" id="KW-1133">Transmembrane helix</keyword>
<keyword evidence="3" id="KW-1003">Cell membrane</keyword>
<dbReference type="SUPFAM" id="SSF161098">
    <property type="entry name" value="MetI-like"/>
    <property type="match status" value="1"/>
</dbReference>
<proteinExistence type="inferred from homology"/>
<feature type="transmembrane region" description="Helical" evidence="7">
    <location>
        <begin position="35"/>
        <end position="56"/>
    </location>
</feature>
<protein>
    <submittedName>
        <fullName evidence="9">Sugar ABC transporter permease</fullName>
    </submittedName>
</protein>
<comment type="subcellular location">
    <subcellularLocation>
        <location evidence="1 7">Cell membrane</location>
        <topology evidence="1 7">Multi-pass membrane protein</topology>
    </subcellularLocation>
</comment>
<feature type="transmembrane region" description="Helical" evidence="7">
    <location>
        <begin position="116"/>
        <end position="138"/>
    </location>
</feature>
<evidence type="ECO:0000256" key="4">
    <source>
        <dbReference type="ARBA" id="ARBA00022692"/>
    </source>
</evidence>
<keyword evidence="4 7" id="KW-0812">Transmembrane</keyword>
<keyword evidence="10" id="KW-1185">Reference proteome</keyword>
<name>A0ABS5CMU4_9BACL</name>
<dbReference type="PANTHER" id="PTHR30193:SF1">
    <property type="entry name" value="ABC TRANSPORTER PERMEASE PROTEIN YESP-RELATED"/>
    <property type="match status" value="1"/>
</dbReference>
<evidence type="ECO:0000256" key="6">
    <source>
        <dbReference type="ARBA" id="ARBA00023136"/>
    </source>
</evidence>
<evidence type="ECO:0000313" key="9">
    <source>
        <dbReference type="EMBL" id="MBP3967132.1"/>
    </source>
</evidence>
<feature type="transmembrane region" description="Helical" evidence="7">
    <location>
        <begin position="167"/>
        <end position="186"/>
    </location>
</feature>
<dbReference type="PROSITE" id="PS50928">
    <property type="entry name" value="ABC_TM1"/>
    <property type="match status" value="1"/>
</dbReference>
<dbReference type="Proteomes" id="UP000673394">
    <property type="component" value="Unassembled WGS sequence"/>
</dbReference>
<dbReference type="InterPro" id="IPR051393">
    <property type="entry name" value="ABC_transporter_permease"/>
</dbReference>
<feature type="transmembrane region" description="Helical" evidence="7">
    <location>
        <begin position="68"/>
        <end position="88"/>
    </location>
</feature>
<dbReference type="EMBL" id="JAGKSP010000032">
    <property type="protein sequence ID" value="MBP3967132.1"/>
    <property type="molecule type" value="Genomic_DNA"/>
</dbReference>
<reference evidence="9 10" key="1">
    <citation type="submission" date="2021-04" db="EMBL/GenBank/DDBJ databases">
        <title>Paenibacillus sp. DLE-14 whole genome sequence.</title>
        <authorList>
            <person name="Ham Y.J."/>
        </authorList>
    </citation>
    <scope>NUCLEOTIDE SEQUENCE [LARGE SCALE GENOMIC DNA]</scope>
    <source>
        <strain evidence="9 10">DLE-14</strain>
    </source>
</reference>
<dbReference type="InterPro" id="IPR000515">
    <property type="entry name" value="MetI-like"/>
</dbReference>
<evidence type="ECO:0000313" key="10">
    <source>
        <dbReference type="Proteomes" id="UP000673394"/>
    </source>
</evidence>
<dbReference type="CDD" id="cd06261">
    <property type="entry name" value="TM_PBP2"/>
    <property type="match status" value="1"/>
</dbReference>
<sequence>MTDWDLLTPSKWIGAENYNTLLHDKKFWISLRVTVIYVVTAVPLGIVFGFSIALLLNQKIKGLSIWRTIYYFPAILSGVAVSLMWMWVLNPDFGVINLLLSYVGIQGPGWIASPTWALPSLVIMSIWGAGGGMIIYLAGLQGIPTELYEAAEIDGCSKWKKLWKITIPMMTSVIFFNLIIGMISAFQTFTEAYVITNGGPDNATLFYAMYLYQNAFKFFKMGYASALAWVLFLIILFMTLLLFATSRRWVYYASGEEHRG</sequence>
<evidence type="ECO:0000259" key="8">
    <source>
        <dbReference type="PROSITE" id="PS50928"/>
    </source>
</evidence>
<organism evidence="9 10">
    <name type="scientific">Paenibacillus lignilyticus</name>
    <dbReference type="NCBI Taxonomy" id="1172615"/>
    <lineage>
        <taxon>Bacteria</taxon>
        <taxon>Bacillati</taxon>
        <taxon>Bacillota</taxon>
        <taxon>Bacilli</taxon>
        <taxon>Bacillales</taxon>
        <taxon>Paenibacillaceae</taxon>
        <taxon>Paenibacillus</taxon>
    </lineage>
</organism>
<comment type="similarity">
    <text evidence="7">Belongs to the binding-protein-dependent transport system permease family.</text>
</comment>
<keyword evidence="2 7" id="KW-0813">Transport</keyword>
<dbReference type="PANTHER" id="PTHR30193">
    <property type="entry name" value="ABC TRANSPORTER PERMEASE PROTEIN"/>
    <property type="match status" value="1"/>
</dbReference>
<keyword evidence="6 7" id="KW-0472">Membrane</keyword>
<evidence type="ECO:0000256" key="7">
    <source>
        <dbReference type="RuleBase" id="RU363032"/>
    </source>
</evidence>
<feature type="domain" description="ABC transmembrane type-1" evidence="8">
    <location>
        <begin position="31"/>
        <end position="242"/>
    </location>
</feature>